<name>A0AAP9IST2_9ENTR</name>
<dbReference type="Proteomes" id="UP000317812">
    <property type="component" value="Chromosome"/>
</dbReference>
<dbReference type="AlphaFoldDB" id="A0AAP9IST2"/>
<gene>
    <name evidence="1" type="ORF">ES815_23130</name>
</gene>
<dbReference type="SUPFAM" id="SSF55874">
    <property type="entry name" value="ATPase domain of HSP90 chaperone/DNA topoisomerase II/histidine kinase"/>
    <property type="match status" value="1"/>
</dbReference>
<organism evidence="1 2">
    <name type="scientific">Leclercia adecarboxylata</name>
    <dbReference type="NCBI Taxonomy" id="83655"/>
    <lineage>
        <taxon>Bacteria</taxon>
        <taxon>Pseudomonadati</taxon>
        <taxon>Pseudomonadota</taxon>
        <taxon>Gammaproteobacteria</taxon>
        <taxon>Enterobacterales</taxon>
        <taxon>Enterobacteriaceae</taxon>
        <taxon>Leclercia</taxon>
    </lineage>
</organism>
<protein>
    <recommendedName>
        <fullName evidence="3">Histidine kinase</fullName>
    </recommendedName>
</protein>
<evidence type="ECO:0000313" key="2">
    <source>
        <dbReference type="Proteomes" id="UP000317812"/>
    </source>
</evidence>
<sequence length="431" mass="49444">MIETLAFRTQARTVDHLGREQIADCPTAISELWKNAYDAYARNVSLHIFDDPEPVAAVYDDGHGMSYDEFINRWLIVGTDSKYYESALDKDDRDGLPKRTKQGQKGIGRLSSANLGPLLLIVSKRKNADFVAALIDWRIFENPYLILSDIEIPVTQFVERSELFQLLPDLFNRLKDNLWGGNSDEKRAKRLKLAWDIYDRLVLDNDPKAKKPSELIANTIIKARFEERHFEPWLVWNEKRQHGTALIVSDINYDLKAQLSSIELDSNVKNIRQSFFSTLSAFTDPYVGVDASEFNAFDPDFSYEVKTWLGKLSTTIIENDRDAINREVTEQMEHVLSGNIDEFGVFRGQVKAFGEWRKIGNDYVIYPPKDLTIPKGPSTFIGPFSIHVATFEQTRENSTLSQENFVRFIELAKQHSGFLIFRNGLRVLPYG</sequence>
<dbReference type="RefSeq" id="WP_142489882.1">
    <property type="nucleotide sequence ID" value="NZ_CP035382.1"/>
</dbReference>
<evidence type="ECO:0000313" key="1">
    <source>
        <dbReference type="EMBL" id="QDK21043.1"/>
    </source>
</evidence>
<dbReference type="InterPro" id="IPR036890">
    <property type="entry name" value="HATPase_C_sf"/>
</dbReference>
<proteinExistence type="predicted"/>
<dbReference type="REBASE" id="352343">
    <property type="entry name" value="LadR25ORF23125P"/>
</dbReference>
<dbReference type="Pfam" id="PF13589">
    <property type="entry name" value="HATPase_c_3"/>
    <property type="match status" value="1"/>
</dbReference>
<dbReference type="Gene3D" id="3.30.565.10">
    <property type="entry name" value="Histidine kinase-like ATPase, C-terminal domain"/>
    <property type="match status" value="1"/>
</dbReference>
<dbReference type="EMBL" id="CP035382">
    <property type="protein sequence ID" value="QDK21043.1"/>
    <property type="molecule type" value="Genomic_DNA"/>
</dbReference>
<reference evidence="1 2" key="1">
    <citation type="submission" date="2019-01" db="EMBL/GenBank/DDBJ databases">
        <title>Florfenicol resistance in Enterobacteriaceae and whole-genome sequence analysis of florfenicol-resistant Leclercia adecarboxylata strain R25.</title>
        <authorList>
            <person name="Bao Q."/>
            <person name="Ying Y."/>
        </authorList>
    </citation>
    <scope>NUCLEOTIDE SEQUENCE [LARGE SCALE GENOMIC DNA]</scope>
    <source>
        <strain evidence="1 2">R25</strain>
    </source>
</reference>
<accession>A0AAP9IST2</accession>
<evidence type="ECO:0008006" key="3">
    <source>
        <dbReference type="Google" id="ProtNLM"/>
    </source>
</evidence>